<name>A0A1V0TJR6_9ACTN</name>
<evidence type="ECO:0000313" key="5">
    <source>
        <dbReference type="EMBL" id="ARF53186.1"/>
    </source>
</evidence>
<dbReference type="STRING" id="553510.B1H19_02475"/>
<evidence type="ECO:0000256" key="1">
    <source>
        <dbReference type="ARBA" id="ARBA00022603"/>
    </source>
</evidence>
<dbReference type="Pfam" id="PF13649">
    <property type="entry name" value="Methyltransf_25"/>
    <property type="match status" value="1"/>
</dbReference>
<dbReference type="Proteomes" id="UP000192726">
    <property type="component" value="Chromosome"/>
</dbReference>
<dbReference type="CDD" id="cd02440">
    <property type="entry name" value="AdoMet_MTases"/>
    <property type="match status" value="1"/>
</dbReference>
<evidence type="ECO:0000259" key="4">
    <source>
        <dbReference type="Pfam" id="PF13649"/>
    </source>
</evidence>
<dbReference type="AlphaFoldDB" id="A0A1V0TJR6"/>
<dbReference type="KEGG" id="sgv:B1H19_02475"/>
<accession>A0A1V0TJR6</accession>
<evidence type="ECO:0000313" key="6">
    <source>
        <dbReference type="Proteomes" id="UP000192726"/>
    </source>
</evidence>
<dbReference type="RefSeq" id="WP_083102617.1">
    <property type="nucleotide sequence ID" value="NZ_CP020569.1"/>
</dbReference>
<evidence type="ECO:0000256" key="2">
    <source>
        <dbReference type="ARBA" id="ARBA00022679"/>
    </source>
</evidence>
<dbReference type="PANTHER" id="PTHR43464:SF19">
    <property type="entry name" value="UBIQUINONE BIOSYNTHESIS O-METHYLTRANSFERASE, MITOCHONDRIAL"/>
    <property type="match status" value="1"/>
</dbReference>
<protein>
    <recommendedName>
        <fullName evidence="4">Methyltransferase domain-containing protein</fullName>
    </recommendedName>
</protein>
<sequence length="227" mass="25884">MELVRTVGDMIHRGLFRLPSLLPAEGHGRILRACFEYKYRRPDPWRYEVAPYEVSKYATTLACVPPRSYRRIADIGCSEGTFTCRVAQTYPAAEVVGVDISERALRRADRRASVQGRDITFMARNIVEGSPDGLFDLVFCSELLYYFGSQDRLRLACSRITALLAPRGLLVAVHPWPESRRLHCPFGSDQRLTQHSERVETTTSRPYAVVVYERSPTGRETDPYRGH</sequence>
<dbReference type="Gene3D" id="3.40.50.150">
    <property type="entry name" value="Vaccinia Virus protein VP39"/>
    <property type="match status" value="1"/>
</dbReference>
<dbReference type="InterPro" id="IPR029063">
    <property type="entry name" value="SAM-dependent_MTases_sf"/>
</dbReference>
<proteinExistence type="predicted"/>
<keyword evidence="1" id="KW-0489">Methyltransferase</keyword>
<keyword evidence="3" id="KW-0949">S-adenosyl-L-methionine</keyword>
<dbReference type="GO" id="GO:0008168">
    <property type="term" value="F:methyltransferase activity"/>
    <property type="evidence" value="ECO:0007669"/>
    <property type="project" value="UniProtKB-KW"/>
</dbReference>
<dbReference type="EMBL" id="CP020569">
    <property type="protein sequence ID" value="ARF53186.1"/>
    <property type="molecule type" value="Genomic_DNA"/>
</dbReference>
<reference evidence="5 6" key="1">
    <citation type="submission" date="2017-04" db="EMBL/GenBank/DDBJ databases">
        <title>Complete Genome Sequence of Streptomyces gilvosporeus F607, a Capable Producer of Natamycin.</title>
        <authorList>
            <person name="Zong G."/>
            <person name="Zhong C."/>
            <person name="Fu J."/>
            <person name="Qin R."/>
            <person name="Cao G."/>
        </authorList>
    </citation>
    <scope>NUCLEOTIDE SEQUENCE [LARGE SCALE GENOMIC DNA]</scope>
    <source>
        <strain evidence="5 6">F607</strain>
    </source>
</reference>
<feature type="domain" description="Methyltransferase" evidence="4">
    <location>
        <begin position="72"/>
        <end position="168"/>
    </location>
</feature>
<dbReference type="GO" id="GO:0032259">
    <property type="term" value="P:methylation"/>
    <property type="evidence" value="ECO:0007669"/>
    <property type="project" value="UniProtKB-KW"/>
</dbReference>
<keyword evidence="2" id="KW-0808">Transferase</keyword>
<dbReference type="InterPro" id="IPR041698">
    <property type="entry name" value="Methyltransf_25"/>
</dbReference>
<organism evidence="5 6">
    <name type="scientific">Streptomyces gilvosporeus</name>
    <dbReference type="NCBI Taxonomy" id="553510"/>
    <lineage>
        <taxon>Bacteria</taxon>
        <taxon>Bacillati</taxon>
        <taxon>Actinomycetota</taxon>
        <taxon>Actinomycetes</taxon>
        <taxon>Kitasatosporales</taxon>
        <taxon>Streptomycetaceae</taxon>
        <taxon>Streptomyces</taxon>
    </lineage>
</organism>
<dbReference type="PANTHER" id="PTHR43464">
    <property type="entry name" value="METHYLTRANSFERASE"/>
    <property type="match status" value="1"/>
</dbReference>
<gene>
    <name evidence="5" type="ORF">B1H19_02475</name>
</gene>
<keyword evidence="6" id="KW-1185">Reference proteome</keyword>
<dbReference type="SUPFAM" id="SSF53335">
    <property type="entry name" value="S-adenosyl-L-methionine-dependent methyltransferases"/>
    <property type="match status" value="1"/>
</dbReference>
<evidence type="ECO:0000256" key="3">
    <source>
        <dbReference type="ARBA" id="ARBA00022691"/>
    </source>
</evidence>